<evidence type="ECO:0000313" key="3">
    <source>
        <dbReference type="Proteomes" id="UP000264883"/>
    </source>
</evidence>
<dbReference type="KEGG" id="cia:BEN51_00460"/>
<dbReference type="Proteomes" id="UP000264883">
    <property type="component" value="Chromosome"/>
</dbReference>
<reference evidence="2 3" key="1">
    <citation type="submission" date="2016-08" db="EMBL/GenBank/DDBJ databases">
        <title>Complete Genome Sequence Of The Indigo Reducing Clostridium isatidis DSM15098.</title>
        <authorList>
            <person name="Little G.T."/>
            <person name="Minton N.P."/>
        </authorList>
    </citation>
    <scope>NUCLEOTIDE SEQUENCE [LARGE SCALE GENOMIC DNA]</scope>
    <source>
        <strain evidence="2 3">DSM 15098</strain>
    </source>
</reference>
<feature type="domain" description="YhfM-like" evidence="1">
    <location>
        <begin position="29"/>
        <end position="128"/>
    </location>
</feature>
<evidence type="ECO:0000259" key="1">
    <source>
        <dbReference type="Pfam" id="PF26353"/>
    </source>
</evidence>
<organism evidence="2 3">
    <name type="scientific">Clostridium isatidis</name>
    <dbReference type="NCBI Taxonomy" id="182773"/>
    <lineage>
        <taxon>Bacteria</taxon>
        <taxon>Bacillati</taxon>
        <taxon>Bacillota</taxon>
        <taxon>Clostridia</taxon>
        <taxon>Eubacteriales</taxon>
        <taxon>Clostridiaceae</taxon>
        <taxon>Clostridium</taxon>
    </lineage>
</organism>
<accession>A0A343JFW1</accession>
<dbReference type="Pfam" id="PF26353">
    <property type="entry name" value="YhfM"/>
    <property type="match status" value="1"/>
</dbReference>
<dbReference type="InterPro" id="IPR058780">
    <property type="entry name" value="YhfM-like_dom"/>
</dbReference>
<proteinExistence type="predicted"/>
<name>A0A343JFW1_9CLOT</name>
<keyword evidence="3" id="KW-1185">Reference proteome</keyword>
<evidence type="ECO:0000313" key="2">
    <source>
        <dbReference type="EMBL" id="ASW44419.1"/>
    </source>
</evidence>
<dbReference type="AlphaFoldDB" id="A0A343JFW1"/>
<protein>
    <recommendedName>
        <fullName evidence="1">YhfM-like domain-containing protein</fullName>
    </recommendedName>
</protein>
<dbReference type="EMBL" id="CP016786">
    <property type="protein sequence ID" value="ASW44419.1"/>
    <property type="molecule type" value="Genomic_DNA"/>
</dbReference>
<gene>
    <name evidence="2" type="ORF">BEN51_00460</name>
</gene>
<sequence length="261" mass="30969">MSTIMLIMLSLNLKSCETKKDNYFDYLKNSNVELISIQNVRDKSFKFLMTDKKAINNMSDLLSKAEVSETKSDLDPDYIFQIKIGDKIEEYNYIVGDYNGNFYNDERIFTMPKRLDEAIMQNLSIIRKPRDFEYIYYNTILDTIKLNKEQLTDKKVGIDIYQDIDCLKYILSSELKEFINNAKEILPNVELVEKDTSNFDVVIGIKNRGHSTTVYKSNIKIENKIDKSEDNYYVIGEYEFNEWDYKVYHEKEVPREIKNKW</sequence>